<proteinExistence type="predicted"/>
<dbReference type="PANTHER" id="PTHR38340:SF1">
    <property type="entry name" value="S-LAYER PROTEIN"/>
    <property type="match status" value="1"/>
</dbReference>
<dbReference type="InterPro" id="IPR013858">
    <property type="entry name" value="Peptidase_M10B_C"/>
</dbReference>
<gene>
    <name evidence="6" type="ORF">GR303_18055</name>
</gene>
<dbReference type="EMBL" id="JAAAXJ010000011">
    <property type="protein sequence ID" value="NBJ26246.1"/>
    <property type="molecule type" value="Genomic_DNA"/>
</dbReference>
<accession>A0ABW9Z2R6</accession>
<evidence type="ECO:0000256" key="1">
    <source>
        <dbReference type="ARBA" id="ARBA00001913"/>
    </source>
</evidence>
<dbReference type="Gene3D" id="3.40.390.10">
    <property type="entry name" value="Collagenase (Catalytic Domain)"/>
    <property type="match status" value="1"/>
</dbReference>
<dbReference type="Gene3D" id="2.150.10.10">
    <property type="entry name" value="Serralysin-like metalloprotease, C-terminal"/>
    <property type="match status" value="1"/>
</dbReference>
<dbReference type="SUPFAM" id="SSF51120">
    <property type="entry name" value="beta-Roll"/>
    <property type="match status" value="1"/>
</dbReference>
<dbReference type="Pfam" id="PF00353">
    <property type="entry name" value="HemolysinCabind"/>
    <property type="match status" value="1"/>
</dbReference>
<reference evidence="6 7" key="1">
    <citation type="submission" date="2020-01" db="EMBL/GenBank/DDBJ databases">
        <title>Microvirga sp. nov., an arsenate reduction bacterium isolated from Tibet hotspring sediments.</title>
        <authorList>
            <person name="Yuan C.-G."/>
        </authorList>
    </citation>
    <scope>NUCLEOTIDE SEQUENCE [LARGE SCALE GENOMIC DNA]</scope>
    <source>
        <strain evidence="6 7">SYSU G3D203</strain>
    </source>
</reference>
<keyword evidence="6" id="KW-0378">Hydrolase</keyword>
<dbReference type="InterPro" id="IPR024079">
    <property type="entry name" value="MetalloPept_cat_dom_sf"/>
</dbReference>
<keyword evidence="4" id="KW-0677">Repeat</keyword>
<dbReference type="Proteomes" id="UP000818323">
    <property type="component" value="Unassembled WGS sequence"/>
</dbReference>
<name>A0ABW9Z2R6_9HYPH</name>
<dbReference type="PRINTS" id="PR00313">
    <property type="entry name" value="CABNDNGRPT"/>
</dbReference>
<feature type="domain" description="Peptidase M10 serralysin C-terminal" evidence="5">
    <location>
        <begin position="225"/>
        <end position="393"/>
    </location>
</feature>
<evidence type="ECO:0000256" key="3">
    <source>
        <dbReference type="ARBA" id="ARBA00022525"/>
    </source>
</evidence>
<evidence type="ECO:0000256" key="4">
    <source>
        <dbReference type="ARBA" id="ARBA00022737"/>
    </source>
</evidence>
<dbReference type="RefSeq" id="WP_161724670.1">
    <property type="nucleotide sequence ID" value="NZ_JAAAXI010000014.1"/>
</dbReference>
<dbReference type="Pfam" id="PF13688">
    <property type="entry name" value="Reprolysin_5"/>
    <property type="match status" value="1"/>
</dbReference>
<sequence>MANPSQNSLDTNRVSTILAGLGTGLIFGDKWGSGRAGVGTHITWSVPQGTAWFANGYSYYGEQRSWTQFSATEIQGAGMAIDAWMAISGLSASRTSDNSVTVGEIRFAKTLYGPPGADGHAYMPADVPRSGDIWMNVNSWNTSGNDANRPGTYAYYALMHEVGHALGLKHSFDLSPYNSNLLPSKYDHHFSTIMSYTSSPWSSTATPDFYPTTPMYLDMLAIQHLYGRDTRTNAGSTTYTFHEGQKYWQTIYDAGGTDTMVYRGSKDSVIDLRSGWYSAVSEAINFSNGPSTRDSVCIGPNVVIENAVGGEGSDRLIGNKARNTLKGGSGADTLTGASGDDRLYGGTGDDLLSGGAGRDRFYFGTPLSDAPSAGNIDRISDFNTVSDLIYLEDAIFLGIRRGKMHTSAFATGTAAKDTKDRIVYDKKSGDLFYDQDGTGSVAQIKFAVLKPNLKLAAADFYVI</sequence>
<keyword evidence="6" id="KW-0645">Protease</keyword>
<dbReference type="Pfam" id="PF08548">
    <property type="entry name" value="Peptidase_M10_C"/>
    <property type="match status" value="1"/>
</dbReference>
<dbReference type="InterPro" id="IPR011049">
    <property type="entry name" value="Serralysin-like_metalloprot_C"/>
</dbReference>
<dbReference type="SUPFAM" id="SSF55486">
    <property type="entry name" value="Metalloproteases ('zincins'), catalytic domain"/>
    <property type="match status" value="1"/>
</dbReference>
<evidence type="ECO:0000313" key="6">
    <source>
        <dbReference type="EMBL" id="NBJ26246.1"/>
    </source>
</evidence>
<comment type="caution">
    <text evidence="6">The sequence shown here is derived from an EMBL/GenBank/DDBJ whole genome shotgun (WGS) entry which is preliminary data.</text>
</comment>
<dbReference type="CDD" id="cd04277">
    <property type="entry name" value="ZnMc_serralysin_like"/>
    <property type="match status" value="1"/>
</dbReference>
<dbReference type="PANTHER" id="PTHR38340">
    <property type="entry name" value="S-LAYER PROTEIN"/>
    <property type="match status" value="1"/>
</dbReference>
<keyword evidence="6" id="KW-0482">Metalloprotease</keyword>
<dbReference type="InterPro" id="IPR050557">
    <property type="entry name" value="RTX_toxin/Mannuronan_C5-epim"/>
</dbReference>
<dbReference type="InterPro" id="IPR018511">
    <property type="entry name" value="Hemolysin-typ_Ca-bd_CS"/>
</dbReference>
<dbReference type="GO" id="GO:0008237">
    <property type="term" value="F:metallopeptidase activity"/>
    <property type="evidence" value="ECO:0007669"/>
    <property type="project" value="UniProtKB-KW"/>
</dbReference>
<evidence type="ECO:0000259" key="5">
    <source>
        <dbReference type="Pfam" id="PF08548"/>
    </source>
</evidence>
<organism evidence="6 7">
    <name type="scientific">Microvirga arsenatis</name>
    <dbReference type="NCBI Taxonomy" id="2692265"/>
    <lineage>
        <taxon>Bacteria</taxon>
        <taxon>Pseudomonadati</taxon>
        <taxon>Pseudomonadota</taxon>
        <taxon>Alphaproteobacteria</taxon>
        <taxon>Hyphomicrobiales</taxon>
        <taxon>Methylobacteriaceae</taxon>
        <taxon>Microvirga</taxon>
    </lineage>
</organism>
<dbReference type="PROSITE" id="PS00330">
    <property type="entry name" value="HEMOLYSIN_CALCIUM"/>
    <property type="match status" value="2"/>
</dbReference>
<dbReference type="InterPro" id="IPR001343">
    <property type="entry name" value="Hemolysn_Ca-bd"/>
</dbReference>
<protein>
    <submittedName>
        <fullName evidence="6">Matrixin family metalloprotease</fullName>
    </submittedName>
</protein>
<comment type="cofactor">
    <cofactor evidence="1">
        <name>Ca(2+)</name>
        <dbReference type="ChEBI" id="CHEBI:29108"/>
    </cofactor>
</comment>
<evidence type="ECO:0000313" key="7">
    <source>
        <dbReference type="Proteomes" id="UP000818323"/>
    </source>
</evidence>
<keyword evidence="3" id="KW-0964">Secreted</keyword>
<evidence type="ECO:0000256" key="2">
    <source>
        <dbReference type="ARBA" id="ARBA00004613"/>
    </source>
</evidence>
<dbReference type="InterPro" id="IPR034033">
    <property type="entry name" value="Serralysin-like"/>
</dbReference>
<keyword evidence="7" id="KW-1185">Reference proteome</keyword>
<comment type="subcellular location">
    <subcellularLocation>
        <location evidence="2">Secreted</location>
    </subcellularLocation>
</comment>